<keyword evidence="7 9" id="KW-1133">Transmembrane helix</keyword>
<dbReference type="Proteomes" id="UP000016183">
    <property type="component" value="Unassembled WGS sequence"/>
</dbReference>
<keyword evidence="8 9" id="KW-0472">Membrane</keyword>
<dbReference type="GO" id="GO:0015184">
    <property type="term" value="F:L-cystine transmembrane transporter activity"/>
    <property type="evidence" value="ECO:0007669"/>
    <property type="project" value="TreeGrafter"/>
</dbReference>
<evidence type="ECO:0000256" key="1">
    <source>
        <dbReference type="ARBA" id="ARBA00004429"/>
    </source>
</evidence>
<feature type="transmembrane region" description="Helical" evidence="9">
    <location>
        <begin position="24"/>
        <end position="46"/>
    </location>
</feature>
<dbReference type="PANTHER" id="PTHR30614">
    <property type="entry name" value="MEMBRANE COMPONENT OF AMINO ACID ABC TRANSPORTER"/>
    <property type="match status" value="1"/>
</dbReference>
<dbReference type="Gene3D" id="1.10.3720.10">
    <property type="entry name" value="MetI-like"/>
    <property type="match status" value="1"/>
</dbReference>
<comment type="caution">
    <text evidence="11">The sequence shown here is derived from an EMBL/GenBank/DDBJ whole genome shotgun (WGS) entry which is preliminary data.</text>
</comment>
<dbReference type="CDD" id="cd06261">
    <property type="entry name" value="TM_PBP2"/>
    <property type="match status" value="1"/>
</dbReference>
<dbReference type="AlphaFoldDB" id="M2BGB8"/>
<evidence type="ECO:0000256" key="2">
    <source>
        <dbReference type="ARBA" id="ARBA00010072"/>
    </source>
</evidence>
<evidence type="ECO:0000256" key="5">
    <source>
        <dbReference type="ARBA" id="ARBA00022692"/>
    </source>
</evidence>
<dbReference type="PATRIC" id="fig|999437.3.peg.1572"/>
<evidence type="ECO:0000256" key="6">
    <source>
        <dbReference type="ARBA" id="ARBA00022970"/>
    </source>
</evidence>
<dbReference type="InterPro" id="IPR000515">
    <property type="entry name" value="MetI-like"/>
</dbReference>
<evidence type="ECO:0000313" key="11">
    <source>
        <dbReference type="EMBL" id="EMB24077.1"/>
    </source>
</evidence>
<dbReference type="NCBIfam" id="TIGR01726">
    <property type="entry name" value="HEQRo_perm_3TM"/>
    <property type="match status" value="1"/>
</dbReference>
<dbReference type="GO" id="GO:0043190">
    <property type="term" value="C:ATP-binding cassette (ABC) transporter complex"/>
    <property type="evidence" value="ECO:0007669"/>
    <property type="project" value="InterPro"/>
</dbReference>
<reference evidence="11 12" key="1">
    <citation type="submission" date="2012-01" db="EMBL/GenBank/DDBJ databases">
        <title>The Genome Sequence of Treponema denticola SP33.</title>
        <authorList>
            <consortium name="The Broad Institute Genome Sequencing Platform"/>
            <person name="Earl A."/>
            <person name="Ward D."/>
            <person name="Feldgarden M."/>
            <person name="Gevers D."/>
            <person name="Blanton J.M."/>
            <person name="Fenno C.J."/>
            <person name="Baranova O.V."/>
            <person name="Mathney J."/>
            <person name="Dewhirst F.E."/>
            <person name="Izard J."/>
            <person name="Young S.K."/>
            <person name="Zeng Q."/>
            <person name="Gargeya S."/>
            <person name="Fitzgerald M."/>
            <person name="Haas B."/>
            <person name="Abouelleil A."/>
            <person name="Alvarado L."/>
            <person name="Arachchi H.M."/>
            <person name="Berlin A."/>
            <person name="Chapman S.B."/>
            <person name="Gearin G."/>
            <person name="Goldberg J."/>
            <person name="Griggs A."/>
            <person name="Gujja S."/>
            <person name="Hansen M."/>
            <person name="Heiman D."/>
            <person name="Howarth C."/>
            <person name="Larimer J."/>
            <person name="Lui A."/>
            <person name="MacDonald P.J.P."/>
            <person name="McCowen C."/>
            <person name="Montmayeur A."/>
            <person name="Murphy C."/>
            <person name="Neiman D."/>
            <person name="Pearson M."/>
            <person name="Priest M."/>
            <person name="Roberts A."/>
            <person name="Saif S."/>
            <person name="Shea T."/>
            <person name="Sisk P."/>
            <person name="Stolte C."/>
            <person name="Sykes S."/>
            <person name="Wortman J."/>
            <person name="Nusbaum C."/>
            <person name="Birren B."/>
        </authorList>
    </citation>
    <scope>NUCLEOTIDE SEQUENCE [LARGE SCALE GENOMIC DNA]</scope>
    <source>
        <strain evidence="11 12">SP33</strain>
    </source>
</reference>
<evidence type="ECO:0000256" key="7">
    <source>
        <dbReference type="ARBA" id="ARBA00022989"/>
    </source>
</evidence>
<dbReference type="RefSeq" id="WP_010695681.1">
    <property type="nucleotide sequence ID" value="NZ_KB442453.1"/>
</dbReference>
<dbReference type="HOGENOM" id="CLU_019602_1_4_12"/>
<feature type="transmembrane region" description="Helical" evidence="9">
    <location>
        <begin position="193"/>
        <end position="213"/>
    </location>
</feature>
<dbReference type="EMBL" id="AGDZ01000022">
    <property type="protein sequence ID" value="EMB24077.1"/>
    <property type="molecule type" value="Genomic_DNA"/>
</dbReference>
<sequence length="229" mass="25325">MNTIYFDVRFALQLVPGMLKYAGVTLRLSMLAILCGLALAFLIAFIIDAKVPLLSAFFRLYVSFFRGTPLMAQLFCFYFGVLPLMGSMVQRVSSFSAALIVLSLASSAYMSESLRAAFSSIEKGQMEAAYSVGMTYMQAMRFIILPQAIRVALPTLFSSFINIIKDTSLVFAIGVKEMMAQAQLEGSSGYRYLEAYVCVLFVYWAITAILGKVQKRLEKKFSKGVGLDG</sequence>
<dbReference type="InterPro" id="IPR043429">
    <property type="entry name" value="ArtM/GltK/GlnP/TcyL/YhdX-like"/>
</dbReference>
<dbReference type="InterPro" id="IPR035906">
    <property type="entry name" value="MetI-like_sf"/>
</dbReference>
<feature type="transmembrane region" description="Helical" evidence="9">
    <location>
        <begin position="151"/>
        <end position="173"/>
    </location>
</feature>
<dbReference type="SUPFAM" id="SSF161098">
    <property type="entry name" value="MetI-like"/>
    <property type="match status" value="1"/>
</dbReference>
<dbReference type="Pfam" id="PF00528">
    <property type="entry name" value="BPD_transp_1"/>
    <property type="match status" value="1"/>
</dbReference>
<evidence type="ECO:0000256" key="8">
    <source>
        <dbReference type="ARBA" id="ARBA00023136"/>
    </source>
</evidence>
<keyword evidence="6" id="KW-0029">Amino-acid transport</keyword>
<evidence type="ECO:0000256" key="3">
    <source>
        <dbReference type="ARBA" id="ARBA00022448"/>
    </source>
</evidence>
<evidence type="ECO:0000256" key="4">
    <source>
        <dbReference type="ARBA" id="ARBA00022475"/>
    </source>
</evidence>
<dbReference type="PANTHER" id="PTHR30614:SF0">
    <property type="entry name" value="L-CYSTINE TRANSPORT SYSTEM PERMEASE PROTEIN TCYL"/>
    <property type="match status" value="1"/>
</dbReference>
<name>M2BGB8_TREDN</name>
<evidence type="ECO:0000259" key="10">
    <source>
        <dbReference type="PROSITE" id="PS50928"/>
    </source>
</evidence>
<keyword evidence="4" id="KW-1003">Cell membrane</keyword>
<evidence type="ECO:0000313" key="12">
    <source>
        <dbReference type="Proteomes" id="UP000016183"/>
    </source>
</evidence>
<proteinExistence type="inferred from homology"/>
<protein>
    <submittedName>
        <fullName evidence="11">His/Glu/Gln/Arg/opine family amino ABC transporter, permease, 3-TM region</fullName>
    </submittedName>
</protein>
<keyword evidence="3 9" id="KW-0813">Transport</keyword>
<organism evidence="11 12">
    <name type="scientific">Treponema denticola SP33</name>
    <dbReference type="NCBI Taxonomy" id="999437"/>
    <lineage>
        <taxon>Bacteria</taxon>
        <taxon>Pseudomonadati</taxon>
        <taxon>Spirochaetota</taxon>
        <taxon>Spirochaetia</taxon>
        <taxon>Spirochaetales</taxon>
        <taxon>Treponemataceae</taxon>
        <taxon>Treponema</taxon>
    </lineage>
</organism>
<keyword evidence="5 9" id="KW-0812">Transmembrane</keyword>
<accession>M2BGB8</accession>
<dbReference type="InterPro" id="IPR010065">
    <property type="entry name" value="AA_ABC_transptr_permease_3TM"/>
</dbReference>
<feature type="transmembrane region" description="Helical" evidence="9">
    <location>
        <begin position="58"/>
        <end position="80"/>
    </location>
</feature>
<gene>
    <name evidence="11" type="ORF">HMPREF9733_01526</name>
</gene>
<dbReference type="PROSITE" id="PS50928">
    <property type="entry name" value="ABC_TM1"/>
    <property type="match status" value="1"/>
</dbReference>
<comment type="similarity">
    <text evidence="2">Belongs to the binding-protein-dependent transport system permease family. HisMQ subfamily.</text>
</comment>
<evidence type="ECO:0000256" key="9">
    <source>
        <dbReference type="RuleBase" id="RU363032"/>
    </source>
</evidence>
<feature type="domain" description="ABC transmembrane type-1" evidence="10">
    <location>
        <begin position="22"/>
        <end position="211"/>
    </location>
</feature>
<comment type="subcellular location">
    <subcellularLocation>
        <location evidence="1">Cell inner membrane</location>
        <topology evidence="1">Multi-pass membrane protein</topology>
    </subcellularLocation>
    <subcellularLocation>
        <location evidence="9">Cell membrane</location>
        <topology evidence="9">Multi-pass membrane protein</topology>
    </subcellularLocation>
</comment>